<protein>
    <submittedName>
        <fullName evidence="4">EAL domain-containing protein</fullName>
    </submittedName>
</protein>
<dbReference type="Gene3D" id="3.20.20.450">
    <property type="entry name" value="EAL domain"/>
    <property type="match status" value="1"/>
</dbReference>
<keyword evidence="1" id="KW-1133">Transmembrane helix</keyword>
<feature type="transmembrane region" description="Helical" evidence="1">
    <location>
        <begin position="152"/>
        <end position="170"/>
    </location>
</feature>
<name>A0A418PYG9_9SPHN</name>
<dbReference type="InterPro" id="IPR052155">
    <property type="entry name" value="Biofilm_reg_signaling"/>
</dbReference>
<dbReference type="InterPro" id="IPR000160">
    <property type="entry name" value="GGDEF_dom"/>
</dbReference>
<dbReference type="InterPro" id="IPR043128">
    <property type="entry name" value="Rev_trsase/Diguanyl_cyclase"/>
</dbReference>
<dbReference type="InterPro" id="IPR035919">
    <property type="entry name" value="EAL_sf"/>
</dbReference>
<dbReference type="EMBL" id="QXTF01000004">
    <property type="protein sequence ID" value="RIX27039.1"/>
    <property type="molecule type" value="Genomic_DNA"/>
</dbReference>
<dbReference type="CDD" id="cd01949">
    <property type="entry name" value="GGDEF"/>
    <property type="match status" value="1"/>
</dbReference>
<dbReference type="PROSITE" id="PS50887">
    <property type="entry name" value="GGDEF"/>
    <property type="match status" value="1"/>
</dbReference>
<keyword evidence="5" id="KW-1185">Reference proteome</keyword>
<feature type="domain" description="GGDEF" evidence="3">
    <location>
        <begin position="261"/>
        <end position="392"/>
    </location>
</feature>
<sequence length="664" mass="73245">MSWRLLMTIDRALGIPAETAHDNAILRQRFIALKKQFPWVYGIFVANLMGLHFTVIPEQFGGYDPTIFFLAFIGARAIYWLRNGNRRIEDSKIQRELRASFFVTLLVCATFCAWVMTLYGYRADTRPMAAVMFSCLTSIGACYGLSSFPASARAAILILNLPMAALLIVSGDPIQVGAGLCLILLSLLILRMLTVQDRAFLRLVSSRYDIEEQRTRAIAAETVALAEQERVGVIAHSDQLTGLANRRGFLRAIESDQYNNVGRAVAILDLDGFKPINDTFGHPTGDQLLLQVGERLSTVFAPTDLVARLGGDEFAILFETQSADQAFEMVQRAVALVSVPYELGGRKMMVSACGGLSFRDSSQDLTEVMREADIALYTAKGMGRGVVESFSLAMRQDIQRRTAIEQALRQPGTVNDVELAFQPIFHLETLELRAFEALARWKHSELGWISPAEFIPITEQLNVIEQLTETLLGKAAEVALQWPASIRLSFNLSPVELCTDGYAARVLRIIREAGLSPQRLQVEVTETALFSDFKTARKNLAQLSQAGARIALDDFGAGYSSINYLREINFDTVKLDGSLVSSVHSAHSGLPLLRGVLALCKAMGQQCIAEHIETEAQLMLLRQLGCRYGQGFGMAEPVSAERSKEIAQSKIIALEDFATALRAS</sequence>
<evidence type="ECO:0000256" key="1">
    <source>
        <dbReference type="SAM" id="Phobius"/>
    </source>
</evidence>
<feature type="transmembrane region" description="Helical" evidence="1">
    <location>
        <begin position="101"/>
        <end position="121"/>
    </location>
</feature>
<dbReference type="InterPro" id="IPR001633">
    <property type="entry name" value="EAL_dom"/>
</dbReference>
<keyword evidence="1" id="KW-0472">Membrane</keyword>
<dbReference type="CDD" id="cd01948">
    <property type="entry name" value="EAL"/>
    <property type="match status" value="1"/>
</dbReference>
<dbReference type="Proteomes" id="UP000285023">
    <property type="component" value="Unassembled WGS sequence"/>
</dbReference>
<dbReference type="Gene3D" id="3.30.70.270">
    <property type="match status" value="1"/>
</dbReference>
<evidence type="ECO:0000259" key="2">
    <source>
        <dbReference type="PROSITE" id="PS50883"/>
    </source>
</evidence>
<dbReference type="SMART" id="SM00267">
    <property type="entry name" value="GGDEF"/>
    <property type="match status" value="1"/>
</dbReference>
<reference evidence="4 5" key="1">
    <citation type="submission" date="2018-09" db="EMBL/GenBank/DDBJ databases">
        <title>Sphingomonas sp. DAC4.</title>
        <authorList>
            <person name="Seo T."/>
        </authorList>
    </citation>
    <scope>NUCLEOTIDE SEQUENCE [LARGE SCALE GENOMIC DNA]</scope>
    <source>
        <strain evidence="4 5">DAC4</strain>
    </source>
</reference>
<dbReference type="PROSITE" id="PS50883">
    <property type="entry name" value="EAL"/>
    <property type="match status" value="1"/>
</dbReference>
<dbReference type="PANTHER" id="PTHR44757">
    <property type="entry name" value="DIGUANYLATE CYCLASE DGCP"/>
    <property type="match status" value="1"/>
</dbReference>
<evidence type="ECO:0000313" key="4">
    <source>
        <dbReference type="EMBL" id="RIX27039.1"/>
    </source>
</evidence>
<keyword evidence="1" id="KW-0812">Transmembrane</keyword>
<feature type="transmembrane region" description="Helical" evidence="1">
    <location>
        <begin position="62"/>
        <end position="81"/>
    </location>
</feature>
<organism evidence="4 5">
    <name type="scientific">Sphingomonas edaphi</name>
    <dbReference type="NCBI Taxonomy" id="2315689"/>
    <lineage>
        <taxon>Bacteria</taxon>
        <taxon>Pseudomonadati</taxon>
        <taxon>Pseudomonadota</taxon>
        <taxon>Alphaproteobacteria</taxon>
        <taxon>Sphingomonadales</taxon>
        <taxon>Sphingomonadaceae</taxon>
        <taxon>Sphingomonas</taxon>
    </lineage>
</organism>
<dbReference type="SUPFAM" id="SSF55073">
    <property type="entry name" value="Nucleotide cyclase"/>
    <property type="match status" value="1"/>
</dbReference>
<dbReference type="NCBIfam" id="TIGR00254">
    <property type="entry name" value="GGDEF"/>
    <property type="match status" value="1"/>
</dbReference>
<dbReference type="Pfam" id="PF00563">
    <property type="entry name" value="EAL"/>
    <property type="match status" value="1"/>
</dbReference>
<dbReference type="Pfam" id="PF00990">
    <property type="entry name" value="GGDEF"/>
    <property type="match status" value="1"/>
</dbReference>
<evidence type="ECO:0000259" key="3">
    <source>
        <dbReference type="PROSITE" id="PS50887"/>
    </source>
</evidence>
<dbReference type="SUPFAM" id="SSF141868">
    <property type="entry name" value="EAL domain-like"/>
    <property type="match status" value="1"/>
</dbReference>
<dbReference type="InterPro" id="IPR029787">
    <property type="entry name" value="Nucleotide_cyclase"/>
</dbReference>
<dbReference type="SMART" id="SM00052">
    <property type="entry name" value="EAL"/>
    <property type="match status" value="1"/>
</dbReference>
<feature type="transmembrane region" description="Helical" evidence="1">
    <location>
        <begin position="37"/>
        <end position="56"/>
    </location>
</feature>
<comment type="caution">
    <text evidence="4">The sequence shown here is derived from an EMBL/GenBank/DDBJ whole genome shotgun (WGS) entry which is preliminary data.</text>
</comment>
<feature type="domain" description="EAL" evidence="2">
    <location>
        <begin position="401"/>
        <end position="651"/>
    </location>
</feature>
<accession>A0A418PYG9</accession>
<evidence type="ECO:0000313" key="5">
    <source>
        <dbReference type="Proteomes" id="UP000285023"/>
    </source>
</evidence>
<feature type="transmembrane region" description="Helical" evidence="1">
    <location>
        <begin position="176"/>
        <end position="193"/>
    </location>
</feature>
<gene>
    <name evidence="4" type="ORF">D3M59_10815</name>
</gene>
<dbReference type="AlphaFoldDB" id="A0A418PYG9"/>
<proteinExistence type="predicted"/>
<dbReference type="PANTHER" id="PTHR44757:SF2">
    <property type="entry name" value="BIOFILM ARCHITECTURE MAINTENANCE PROTEIN MBAA"/>
    <property type="match status" value="1"/>
</dbReference>